<feature type="transmembrane region" description="Helical" evidence="6">
    <location>
        <begin position="112"/>
        <end position="134"/>
    </location>
</feature>
<feature type="transmembrane region" description="Helical" evidence="6">
    <location>
        <begin position="380"/>
        <end position="401"/>
    </location>
</feature>
<evidence type="ECO:0000256" key="3">
    <source>
        <dbReference type="ARBA" id="ARBA00022692"/>
    </source>
</evidence>
<evidence type="ECO:0000313" key="7">
    <source>
        <dbReference type="EMBL" id="SNQ60924.1"/>
    </source>
</evidence>
<evidence type="ECO:0000256" key="1">
    <source>
        <dbReference type="ARBA" id="ARBA00004651"/>
    </source>
</evidence>
<feature type="transmembrane region" description="Helical" evidence="6">
    <location>
        <begin position="249"/>
        <end position="271"/>
    </location>
</feature>
<feature type="transmembrane region" description="Helical" evidence="6">
    <location>
        <begin position="291"/>
        <end position="316"/>
    </location>
</feature>
<sequence>MNIKIIKNISALALGELVTRTLGLVLVIYLARYLGETGFGRYSFAFAFTSLFLVVTDLGMNTVIIRDIAREKTLVGRYIGNVLVLRGLLSLISFSLIAVVINLMGYPAETRMAVYIVGIYTIITSFSQLTRSVFRAFEKMEYEALLNIMERLIFVSLGILVLVLGYGLIEVVSVFLIAGAVNVLLSFHLTKRKFAVAKLEADRELWKYLIGEGLPFGIAFIFINVYIKVDTVILSSLKGDAVVGWYNAAYQIPLAISLISYAMMESIFPMFSRLGNSREELTLAYEKTFRFLSMLIIPVVAGITLLSDKIIFILYGRGYENSITILQILIWLTVFEFLGYLLYITLSSINKQRVNILTTGTCAVLNITLNLILIPPFSLIGAGIAKIITYIVFFFLNFYFVSKYVCRVSIYRAINRPVIASLAMGVVLFFMNDLNIFVLVPLAGSFYMTVLYLVKGFSKEDLKLIYNL</sequence>
<feature type="transmembrane region" description="Helical" evidence="6">
    <location>
        <begin position="83"/>
        <end position="106"/>
    </location>
</feature>
<proteinExistence type="predicted"/>
<reference evidence="8" key="1">
    <citation type="submission" date="2017-06" db="EMBL/GenBank/DDBJ databases">
        <authorList>
            <person name="Cremers G."/>
        </authorList>
    </citation>
    <scope>NUCLEOTIDE SEQUENCE [LARGE SCALE GENOMIC DNA]</scope>
</reference>
<dbReference type="EMBL" id="FZMP01000124">
    <property type="protein sequence ID" value="SNQ60924.1"/>
    <property type="molecule type" value="Genomic_DNA"/>
</dbReference>
<dbReference type="AlphaFoldDB" id="A0A284VNS8"/>
<dbReference type="PANTHER" id="PTHR30250">
    <property type="entry name" value="PST FAMILY PREDICTED COLANIC ACID TRANSPORTER"/>
    <property type="match status" value="1"/>
</dbReference>
<evidence type="ECO:0000256" key="6">
    <source>
        <dbReference type="SAM" id="Phobius"/>
    </source>
</evidence>
<feature type="transmembrane region" description="Helical" evidence="6">
    <location>
        <begin position="209"/>
        <end position="229"/>
    </location>
</feature>
<feature type="transmembrane region" description="Helical" evidence="6">
    <location>
        <begin position="172"/>
        <end position="189"/>
    </location>
</feature>
<dbReference type="Proteomes" id="UP000218615">
    <property type="component" value="Unassembled WGS sequence"/>
</dbReference>
<feature type="transmembrane region" description="Helical" evidence="6">
    <location>
        <begin position="436"/>
        <end position="454"/>
    </location>
</feature>
<name>A0A284VNS8_9EURY</name>
<dbReference type="InterPro" id="IPR050833">
    <property type="entry name" value="Poly_Biosynth_Transport"/>
</dbReference>
<dbReference type="PANTHER" id="PTHR30250:SF11">
    <property type="entry name" value="O-ANTIGEN TRANSPORTER-RELATED"/>
    <property type="match status" value="1"/>
</dbReference>
<organism evidence="7 8">
    <name type="scientific">Candidatus Methanoperedens nitratireducens</name>
    <dbReference type="NCBI Taxonomy" id="1392998"/>
    <lineage>
        <taxon>Archaea</taxon>
        <taxon>Methanobacteriati</taxon>
        <taxon>Methanobacteriota</taxon>
        <taxon>Stenosarchaea group</taxon>
        <taxon>Methanomicrobia</taxon>
        <taxon>Methanosarcinales</taxon>
        <taxon>ANME-2 cluster</taxon>
        <taxon>Candidatus Methanoperedentaceae</taxon>
        <taxon>Candidatus Methanoperedens</taxon>
    </lineage>
</organism>
<keyword evidence="4 6" id="KW-1133">Transmembrane helix</keyword>
<dbReference type="GO" id="GO:0005886">
    <property type="term" value="C:plasma membrane"/>
    <property type="evidence" value="ECO:0007669"/>
    <property type="project" value="UniProtKB-SubCell"/>
</dbReference>
<feature type="transmembrane region" description="Helical" evidence="6">
    <location>
        <begin position="12"/>
        <end position="31"/>
    </location>
</feature>
<evidence type="ECO:0000256" key="2">
    <source>
        <dbReference type="ARBA" id="ARBA00022475"/>
    </source>
</evidence>
<evidence type="ECO:0000256" key="4">
    <source>
        <dbReference type="ARBA" id="ARBA00022989"/>
    </source>
</evidence>
<dbReference type="Pfam" id="PF01943">
    <property type="entry name" value="Polysacc_synt"/>
    <property type="match status" value="1"/>
</dbReference>
<feature type="transmembrane region" description="Helical" evidence="6">
    <location>
        <begin position="146"/>
        <end position="166"/>
    </location>
</feature>
<comment type="subcellular location">
    <subcellularLocation>
        <location evidence="1">Cell membrane</location>
        <topology evidence="1">Multi-pass membrane protein</topology>
    </subcellularLocation>
</comment>
<keyword evidence="5 6" id="KW-0472">Membrane</keyword>
<keyword evidence="3 6" id="KW-0812">Transmembrane</keyword>
<dbReference type="RefSeq" id="WP_096205471.1">
    <property type="nucleotide sequence ID" value="NZ_FZMP01000124.1"/>
</dbReference>
<keyword evidence="8" id="KW-1185">Reference proteome</keyword>
<dbReference type="OrthoDB" id="19148at2157"/>
<evidence type="ECO:0000313" key="8">
    <source>
        <dbReference type="Proteomes" id="UP000218615"/>
    </source>
</evidence>
<feature type="transmembrane region" description="Helical" evidence="6">
    <location>
        <begin position="413"/>
        <end position="430"/>
    </location>
</feature>
<feature type="transmembrane region" description="Helical" evidence="6">
    <location>
        <begin position="43"/>
        <end position="63"/>
    </location>
</feature>
<dbReference type="CDD" id="cd13128">
    <property type="entry name" value="MATE_Wzx_like"/>
    <property type="match status" value="1"/>
</dbReference>
<gene>
    <name evidence="7" type="ORF">MNV_210031</name>
</gene>
<feature type="transmembrane region" description="Helical" evidence="6">
    <location>
        <begin position="354"/>
        <end position="374"/>
    </location>
</feature>
<keyword evidence="2" id="KW-1003">Cell membrane</keyword>
<evidence type="ECO:0000256" key="5">
    <source>
        <dbReference type="ARBA" id="ARBA00023136"/>
    </source>
</evidence>
<feature type="transmembrane region" description="Helical" evidence="6">
    <location>
        <begin position="322"/>
        <end position="342"/>
    </location>
</feature>
<accession>A0A284VNS8</accession>
<dbReference type="InterPro" id="IPR002797">
    <property type="entry name" value="Polysacc_synth"/>
</dbReference>
<protein>
    <submittedName>
        <fullName evidence="7">Putative Polysaccharide biosynthesis protein</fullName>
    </submittedName>
</protein>